<feature type="transmembrane region" description="Helical" evidence="4">
    <location>
        <begin position="117"/>
        <end position="139"/>
    </location>
</feature>
<evidence type="ECO:0000256" key="3">
    <source>
        <dbReference type="SAM" id="MobiDB-lite"/>
    </source>
</evidence>
<dbReference type="GO" id="GO:0051879">
    <property type="term" value="F:Hsp90 protein binding"/>
    <property type="evidence" value="ECO:0007669"/>
    <property type="project" value="TreeGrafter"/>
</dbReference>
<proteinExistence type="predicted"/>
<dbReference type="AlphaFoldDB" id="A0AA88YJV9"/>
<accession>A0AA88YJV9</accession>
<feature type="region of interest" description="Disordered" evidence="3">
    <location>
        <begin position="161"/>
        <end position="200"/>
    </location>
</feature>
<comment type="caution">
    <text evidence="6">The sequence shown here is derived from an EMBL/GenBank/DDBJ whole genome shotgun (WGS) entry which is preliminary data.</text>
</comment>
<keyword evidence="7" id="KW-1185">Reference proteome</keyword>
<keyword evidence="4" id="KW-0472">Membrane</keyword>
<name>A0AA88YJV9_PINIB</name>
<feature type="compositionally biased region" description="Acidic residues" evidence="3">
    <location>
        <begin position="163"/>
        <end position="172"/>
    </location>
</feature>
<gene>
    <name evidence="6" type="ORF">FSP39_017755</name>
</gene>
<dbReference type="PANTHER" id="PTHR22904:SF532">
    <property type="entry name" value="HEAT SHOCK PROTEIN STI1-LIKE PROTEIN"/>
    <property type="match status" value="1"/>
</dbReference>
<evidence type="ECO:0000256" key="2">
    <source>
        <dbReference type="ARBA" id="ARBA00022803"/>
    </source>
</evidence>
<keyword evidence="1" id="KW-0677">Repeat</keyword>
<protein>
    <submittedName>
        <fullName evidence="6">Uncharacterized protein</fullName>
    </submittedName>
</protein>
<dbReference type="Gene3D" id="1.25.40.10">
    <property type="entry name" value="Tetratricopeptide repeat domain"/>
    <property type="match status" value="1"/>
</dbReference>
<evidence type="ECO:0000313" key="7">
    <source>
        <dbReference type="Proteomes" id="UP001186944"/>
    </source>
</evidence>
<dbReference type="PANTHER" id="PTHR22904">
    <property type="entry name" value="TPR REPEAT CONTAINING PROTEIN"/>
    <property type="match status" value="1"/>
</dbReference>
<evidence type="ECO:0000256" key="5">
    <source>
        <dbReference type="SAM" id="SignalP"/>
    </source>
</evidence>
<feature type="signal peptide" evidence="5">
    <location>
        <begin position="1"/>
        <end position="26"/>
    </location>
</feature>
<dbReference type="InterPro" id="IPR011990">
    <property type="entry name" value="TPR-like_helical_dom_sf"/>
</dbReference>
<evidence type="ECO:0000256" key="4">
    <source>
        <dbReference type="SAM" id="Phobius"/>
    </source>
</evidence>
<evidence type="ECO:0000256" key="1">
    <source>
        <dbReference type="ARBA" id="ARBA00022737"/>
    </source>
</evidence>
<dbReference type="InterPro" id="IPR019734">
    <property type="entry name" value="TPR_rpt"/>
</dbReference>
<keyword evidence="2" id="KW-0802">TPR repeat</keyword>
<dbReference type="SMART" id="SM00028">
    <property type="entry name" value="TPR"/>
    <property type="match status" value="2"/>
</dbReference>
<organism evidence="6 7">
    <name type="scientific">Pinctada imbricata</name>
    <name type="common">Atlantic pearl-oyster</name>
    <name type="synonym">Pinctada martensii</name>
    <dbReference type="NCBI Taxonomy" id="66713"/>
    <lineage>
        <taxon>Eukaryota</taxon>
        <taxon>Metazoa</taxon>
        <taxon>Spiralia</taxon>
        <taxon>Lophotrochozoa</taxon>
        <taxon>Mollusca</taxon>
        <taxon>Bivalvia</taxon>
        <taxon>Autobranchia</taxon>
        <taxon>Pteriomorphia</taxon>
        <taxon>Pterioida</taxon>
        <taxon>Pterioidea</taxon>
        <taxon>Pteriidae</taxon>
        <taxon>Pinctada</taxon>
    </lineage>
</organism>
<keyword evidence="5" id="KW-0732">Signal</keyword>
<sequence length="200" mass="23039">MGLHPKLFQRPSLYVYLLIHLLQVESLKQQGNECVKKKDYAAAILHYSHAIKNDDKIATLYSNRSLAFLKMEQYYYAMEDAKATIRLDPNWPKGHFRKGEVEFAVGNYTLAIMSYKYLVLQLLLVGVFTGLGLLIWMAYKYIQDNQKSSLLDPPIDLWKAMNGEEETDGSNNEEEKQAEKRHHKKGGASSARQRYKMGKS</sequence>
<dbReference type="EMBL" id="VSWD01000007">
    <property type="protein sequence ID" value="KAK3098269.1"/>
    <property type="molecule type" value="Genomic_DNA"/>
</dbReference>
<dbReference type="Proteomes" id="UP001186944">
    <property type="component" value="Unassembled WGS sequence"/>
</dbReference>
<dbReference type="SUPFAM" id="SSF48452">
    <property type="entry name" value="TPR-like"/>
    <property type="match status" value="1"/>
</dbReference>
<keyword evidence="4" id="KW-1133">Transmembrane helix</keyword>
<keyword evidence="4" id="KW-0812">Transmembrane</keyword>
<reference evidence="6" key="1">
    <citation type="submission" date="2019-08" db="EMBL/GenBank/DDBJ databases">
        <title>The improved chromosome-level genome for the pearl oyster Pinctada fucata martensii using PacBio sequencing and Hi-C.</title>
        <authorList>
            <person name="Zheng Z."/>
        </authorList>
    </citation>
    <scope>NUCLEOTIDE SEQUENCE</scope>
    <source>
        <strain evidence="6">ZZ-2019</strain>
        <tissue evidence="6">Adductor muscle</tissue>
    </source>
</reference>
<evidence type="ECO:0000313" key="6">
    <source>
        <dbReference type="EMBL" id="KAK3098269.1"/>
    </source>
</evidence>
<feature type="chain" id="PRO_5041715483" evidence="5">
    <location>
        <begin position="27"/>
        <end position="200"/>
    </location>
</feature>